<proteinExistence type="predicted"/>
<accession>A0A4S4KWQ8</accession>
<gene>
    <name evidence="2" type="ORF">EW146_g10494</name>
</gene>
<protein>
    <submittedName>
        <fullName evidence="2">Uncharacterized protein</fullName>
    </submittedName>
</protein>
<evidence type="ECO:0000313" key="2">
    <source>
        <dbReference type="EMBL" id="THH03175.1"/>
    </source>
</evidence>
<name>A0A4S4KWQ8_9AGAM</name>
<evidence type="ECO:0000313" key="3">
    <source>
        <dbReference type="Proteomes" id="UP000310158"/>
    </source>
</evidence>
<reference evidence="2 3" key="1">
    <citation type="submission" date="2019-02" db="EMBL/GenBank/DDBJ databases">
        <title>Genome sequencing of the rare red list fungi Bondarzewia mesenterica.</title>
        <authorList>
            <person name="Buettner E."/>
            <person name="Kellner H."/>
        </authorList>
    </citation>
    <scope>NUCLEOTIDE SEQUENCE [LARGE SCALE GENOMIC DNA]</scope>
    <source>
        <strain evidence="2 3">DSM 108281</strain>
    </source>
</reference>
<dbReference type="Proteomes" id="UP000310158">
    <property type="component" value="Unassembled WGS sequence"/>
</dbReference>
<feature type="compositionally biased region" description="Polar residues" evidence="1">
    <location>
        <begin position="92"/>
        <end position="117"/>
    </location>
</feature>
<sequence>MVSQTSLVPPCLRGNPARPMSPITSSSSSAQRMSIRKRNSHDIRVGCVGFLKRPRQPRPEGTQSESNPIMIVSVRPPVKGSDRLQSADAPTRQYQSRGSTQKRIPNASTTNPATITTSRRHFPSRALTRPRYPSFGPRQTRSTVLAPPAHSSTVASSIATETCRQPTPTSY</sequence>
<evidence type="ECO:0000256" key="1">
    <source>
        <dbReference type="SAM" id="MobiDB-lite"/>
    </source>
</evidence>
<dbReference type="EMBL" id="SGPL01001402">
    <property type="protein sequence ID" value="THH03175.1"/>
    <property type="molecule type" value="Genomic_DNA"/>
</dbReference>
<feature type="compositionally biased region" description="Polar residues" evidence="1">
    <location>
        <begin position="150"/>
        <end position="171"/>
    </location>
</feature>
<organism evidence="2 3">
    <name type="scientific">Bondarzewia mesenterica</name>
    <dbReference type="NCBI Taxonomy" id="1095465"/>
    <lineage>
        <taxon>Eukaryota</taxon>
        <taxon>Fungi</taxon>
        <taxon>Dikarya</taxon>
        <taxon>Basidiomycota</taxon>
        <taxon>Agaricomycotina</taxon>
        <taxon>Agaricomycetes</taxon>
        <taxon>Russulales</taxon>
        <taxon>Bondarzewiaceae</taxon>
        <taxon>Bondarzewia</taxon>
    </lineage>
</organism>
<dbReference type="AlphaFoldDB" id="A0A4S4KWQ8"/>
<feature type="region of interest" description="Disordered" evidence="1">
    <location>
        <begin position="1"/>
        <end position="171"/>
    </location>
</feature>
<comment type="caution">
    <text evidence="2">The sequence shown here is derived from an EMBL/GenBank/DDBJ whole genome shotgun (WGS) entry which is preliminary data.</text>
</comment>
<keyword evidence="3" id="KW-1185">Reference proteome</keyword>